<dbReference type="InterPro" id="IPR014752">
    <property type="entry name" value="Arrestin-like_C"/>
</dbReference>
<organism evidence="1 2">
    <name type="scientific">Coemansia spiralis</name>
    <dbReference type="NCBI Taxonomy" id="417178"/>
    <lineage>
        <taxon>Eukaryota</taxon>
        <taxon>Fungi</taxon>
        <taxon>Fungi incertae sedis</taxon>
        <taxon>Zoopagomycota</taxon>
        <taxon>Kickxellomycotina</taxon>
        <taxon>Kickxellomycetes</taxon>
        <taxon>Kickxellales</taxon>
        <taxon>Kickxellaceae</taxon>
        <taxon>Coemansia</taxon>
    </lineage>
</organism>
<proteinExistence type="predicted"/>
<accession>A0A9W8GA86</accession>
<protein>
    <recommendedName>
        <fullName evidence="3">Arrestin C-terminal-like domain-containing protein</fullName>
    </recommendedName>
</protein>
<evidence type="ECO:0000313" key="1">
    <source>
        <dbReference type="EMBL" id="KAJ2683816.1"/>
    </source>
</evidence>
<gene>
    <name evidence="1" type="ORF">IWW39_005288</name>
</gene>
<dbReference type="EMBL" id="JANBTX010000257">
    <property type="protein sequence ID" value="KAJ2683816.1"/>
    <property type="molecule type" value="Genomic_DNA"/>
</dbReference>
<keyword evidence="2" id="KW-1185">Reference proteome</keyword>
<evidence type="ECO:0008006" key="3">
    <source>
        <dbReference type="Google" id="ProtNLM"/>
    </source>
</evidence>
<dbReference type="Gene3D" id="2.60.40.640">
    <property type="match status" value="1"/>
</dbReference>
<reference evidence="1" key="1">
    <citation type="submission" date="2022-07" db="EMBL/GenBank/DDBJ databases">
        <title>Phylogenomic reconstructions and comparative analyses of Kickxellomycotina fungi.</title>
        <authorList>
            <person name="Reynolds N.K."/>
            <person name="Stajich J.E."/>
            <person name="Barry K."/>
            <person name="Grigoriev I.V."/>
            <person name="Crous P."/>
            <person name="Smith M.E."/>
        </authorList>
    </citation>
    <scope>NUCLEOTIDE SEQUENCE</scope>
    <source>
        <strain evidence="1">CBS 109367</strain>
    </source>
</reference>
<name>A0A9W8GA86_9FUNG</name>
<sequence length="378" mass="41582">MLYVHTSILTDSPCVVLRGMPSEASGQALSGRVILRLCRSLKVSQVIVAFQSTCMHRGSLWSSQGALYDNTKLEQVLFNATSTPLGYAVWGGSAETSLREMPFSFAIPGNLHESVCTAFGNIGYEIKVTIRSCGFGINTWVQSLRMPVIRVPEENILTALALSEALRAQADWLGAVELQMLGDSAAVPDEHRLCVRSIIRPLQKGQTLVDVGLRLIENTRFKSAMDRFGDSPKSSNVLCQTQIKPRDESWHALSLQHEHSFDLELDIPAAFRGTQYDMDTARIHISHELVLTVTVVDSKQAAHYLRLAVPIQIVPKIALETSFAELPTYGKSSSDRLLLDSSHAAVWAEDESEDGQHSPLLPPPSYQAMANIRNSLAV</sequence>
<evidence type="ECO:0000313" key="2">
    <source>
        <dbReference type="Proteomes" id="UP001151516"/>
    </source>
</evidence>
<comment type="caution">
    <text evidence="1">The sequence shown here is derived from an EMBL/GenBank/DDBJ whole genome shotgun (WGS) entry which is preliminary data.</text>
</comment>
<dbReference type="Proteomes" id="UP001151516">
    <property type="component" value="Unassembled WGS sequence"/>
</dbReference>
<dbReference type="OrthoDB" id="2333384at2759"/>
<dbReference type="AlphaFoldDB" id="A0A9W8GA86"/>